<organism evidence="10 11">
    <name type="scientific">Allosphingosinicella indica</name>
    <dbReference type="NCBI Taxonomy" id="941907"/>
    <lineage>
        <taxon>Bacteria</taxon>
        <taxon>Pseudomonadati</taxon>
        <taxon>Pseudomonadota</taxon>
        <taxon>Alphaproteobacteria</taxon>
        <taxon>Sphingomonadales</taxon>
        <taxon>Sphingomonadaceae</taxon>
        <taxon>Allosphingosinicella</taxon>
    </lineage>
</organism>
<comment type="pathway">
    <text evidence="1 7">Cell wall biogenesis; peptidoglycan biosynthesis.</text>
</comment>
<keyword evidence="11" id="KW-1185">Reference proteome</keyword>
<dbReference type="Gene3D" id="2.40.440.10">
    <property type="entry name" value="L,D-transpeptidase catalytic domain-like"/>
    <property type="match status" value="1"/>
</dbReference>
<proteinExistence type="inferred from homology"/>
<evidence type="ECO:0000256" key="6">
    <source>
        <dbReference type="ARBA" id="ARBA00023316"/>
    </source>
</evidence>
<dbReference type="RefSeq" id="WP_172840870.1">
    <property type="nucleotide sequence ID" value="NZ_LT840185.1"/>
</dbReference>
<evidence type="ECO:0000256" key="8">
    <source>
        <dbReference type="SAM" id="SignalP"/>
    </source>
</evidence>
<feature type="signal peptide" evidence="8">
    <location>
        <begin position="1"/>
        <end position="26"/>
    </location>
</feature>
<evidence type="ECO:0000313" key="11">
    <source>
        <dbReference type="Proteomes" id="UP000192934"/>
    </source>
</evidence>
<dbReference type="GO" id="GO:0071555">
    <property type="term" value="P:cell wall organization"/>
    <property type="evidence" value="ECO:0007669"/>
    <property type="project" value="UniProtKB-UniRule"/>
</dbReference>
<evidence type="ECO:0000256" key="2">
    <source>
        <dbReference type="ARBA" id="ARBA00005992"/>
    </source>
</evidence>
<dbReference type="GO" id="GO:0008360">
    <property type="term" value="P:regulation of cell shape"/>
    <property type="evidence" value="ECO:0007669"/>
    <property type="project" value="UniProtKB-UniRule"/>
</dbReference>
<sequence length="410" mass="43268">MRVSAAKLAAGVASAALSLLTVATVAAPVPAIGSTPAAAIVETPRTNTLWSPAAIADLQAEALASAREGLDPTAYDLASLSMASARGDTAEIDRAATALALTLAGDYLHGRIDARGRQDWHIERPDADPALLANGLRAALAAGRVRGWLRDQLPTDARYAALRAAYATTPEGDTAMRDRVRVNMERWRWMPRNLGSDHIYVNVPSYTLAVVDDGRPVSTYTVVVGARSTPTPQIAVAAQSVVVNPWWNVPQSIARTLTPSAAKGYVVSGKSIRQKPGPSNALGKVKIDMPNPHAIYLHDTPAKALFAKESRALSHGCIRVKDIDKLAEELVALDSGDGRALESALAGATTRTVALGRARPVYLVYFTAEAGADGKLVSYEDPYGRDAGLAKKLGQSDRVASRDVAARQGA</sequence>
<gene>
    <name evidence="10" type="ORF">SAMN06295910_2139</name>
</gene>
<feature type="chain" id="PRO_5012507758" evidence="8">
    <location>
        <begin position="27"/>
        <end position="410"/>
    </location>
</feature>
<protein>
    <submittedName>
        <fullName evidence="10">L,D-transpeptidase catalytic domain</fullName>
    </submittedName>
</protein>
<evidence type="ECO:0000256" key="1">
    <source>
        <dbReference type="ARBA" id="ARBA00004752"/>
    </source>
</evidence>
<keyword evidence="6 7" id="KW-0961">Cell wall biogenesis/degradation</keyword>
<keyword evidence="3" id="KW-0808">Transferase</keyword>
<comment type="similarity">
    <text evidence="2">Belongs to the YkuD family.</text>
</comment>
<evidence type="ECO:0000313" key="10">
    <source>
        <dbReference type="EMBL" id="SMF73414.1"/>
    </source>
</evidence>
<dbReference type="CDD" id="cd16913">
    <property type="entry name" value="YkuD_like"/>
    <property type="match status" value="1"/>
</dbReference>
<feature type="active site" description="Nucleophile" evidence="7">
    <location>
        <position position="317"/>
    </location>
</feature>
<reference evidence="11" key="1">
    <citation type="submission" date="2017-04" db="EMBL/GenBank/DDBJ databases">
        <authorList>
            <person name="Varghese N."/>
            <person name="Submissions S."/>
        </authorList>
    </citation>
    <scope>NUCLEOTIDE SEQUENCE [LARGE SCALE GENOMIC DNA]</scope>
    <source>
        <strain evidence="11">Dd16</strain>
    </source>
</reference>
<name>A0A1X7GRB3_9SPHN</name>
<dbReference type="InterPro" id="IPR005490">
    <property type="entry name" value="LD_TPept_cat_dom"/>
</dbReference>
<accession>A0A1X7GRB3</accession>
<keyword evidence="5 7" id="KW-0573">Peptidoglycan synthesis</keyword>
<dbReference type="InterPro" id="IPR052905">
    <property type="entry name" value="LD-transpeptidase_YkuD-like"/>
</dbReference>
<evidence type="ECO:0000256" key="7">
    <source>
        <dbReference type="PROSITE-ProRule" id="PRU01373"/>
    </source>
</evidence>
<dbReference type="PANTHER" id="PTHR41533:SF2">
    <property type="entry name" value="BLR7131 PROTEIN"/>
    <property type="match status" value="1"/>
</dbReference>
<evidence type="ECO:0000256" key="3">
    <source>
        <dbReference type="ARBA" id="ARBA00022679"/>
    </source>
</evidence>
<evidence type="ECO:0000256" key="4">
    <source>
        <dbReference type="ARBA" id="ARBA00022960"/>
    </source>
</evidence>
<dbReference type="PROSITE" id="PS52029">
    <property type="entry name" value="LD_TPASE"/>
    <property type="match status" value="1"/>
</dbReference>
<feature type="domain" description="L,D-TPase catalytic" evidence="9">
    <location>
        <begin position="197"/>
        <end position="344"/>
    </location>
</feature>
<dbReference type="GO" id="GO:0009252">
    <property type="term" value="P:peptidoglycan biosynthetic process"/>
    <property type="evidence" value="ECO:0007669"/>
    <property type="project" value="UniProtKB-UniPathway"/>
</dbReference>
<dbReference type="UniPathway" id="UPA00219"/>
<dbReference type="Pfam" id="PF03734">
    <property type="entry name" value="YkuD"/>
    <property type="match status" value="1"/>
</dbReference>
<dbReference type="InterPro" id="IPR038063">
    <property type="entry name" value="Transpep_catalytic_dom"/>
</dbReference>
<dbReference type="SUPFAM" id="SSF141523">
    <property type="entry name" value="L,D-transpeptidase catalytic domain-like"/>
    <property type="match status" value="1"/>
</dbReference>
<dbReference type="Pfam" id="PF20142">
    <property type="entry name" value="Scaffold"/>
    <property type="match status" value="1"/>
</dbReference>
<dbReference type="Proteomes" id="UP000192934">
    <property type="component" value="Chromosome I"/>
</dbReference>
<feature type="active site" description="Proton donor/acceptor" evidence="7">
    <location>
        <position position="298"/>
    </location>
</feature>
<evidence type="ECO:0000259" key="9">
    <source>
        <dbReference type="PROSITE" id="PS52029"/>
    </source>
</evidence>
<dbReference type="STRING" id="941907.SAMN06295910_2139"/>
<dbReference type="GO" id="GO:0004180">
    <property type="term" value="F:carboxypeptidase activity"/>
    <property type="evidence" value="ECO:0007669"/>
    <property type="project" value="UniProtKB-ARBA"/>
</dbReference>
<dbReference type="InterPro" id="IPR045380">
    <property type="entry name" value="LD_TPept_scaffold_dom"/>
</dbReference>
<dbReference type="AlphaFoldDB" id="A0A1X7GRB3"/>
<evidence type="ECO:0000256" key="5">
    <source>
        <dbReference type="ARBA" id="ARBA00022984"/>
    </source>
</evidence>
<dbReference type="GO" id="GO:0016740">
    <property type="term" value="F:transferase activity"/>
    <property type="evidence" value="ECO:0007669"/>
    <property type="project" value="UniProtKB-KW"/>
</dbReference>
<keyword evidence="8" id="KW-0732">Signal</keyword>
<dbReference type="EMBL" id="LT840185">
    <property type="protein sequence ID" value="SMF73414.1"/>
    <property type="molecule type" value="Genomic_DNA"/>
</dbReference>
<keyword evidence="4 7" id="KW-0133">Cell shape</keyword>
<dbReference type="PANTHER" id="PTHR41533">
    <property type="entry name" value="L,D-TRANSPEPTIDASE HI_1667-RELATED"/>
    <property type="match status" value="1"/>
</dbReference>